<dbReference type="Proteomes" id="UP001642484">
    <property type="component" value="Unassembled WGS sequence"/>
</dbReference>
<evidence type="ECO:0000256" key="4">
    <source>
        <dbReference type="SAM" id="MobiDB-lite"/>
    </source>
</evidence>
<sequence>MEEEPPPPPVPPAPPPPPPPPSEEKDQHASPKKKAGQGFVVNTSDCVGKSSKDLFSYVAASLGWKEVDLPDAKVRPSIFCVMQSADLLKRLPLSPQSWASRYLGAPDVCDKGNFARMLRATRSLCSEDYFSFSPKTWVLPEELTDLRSTLEKSKGTFIVKPEDGSQGDGIFLVRGLRNFDVKISTQAPKAVVQKYISKPLLLGSLKFDLRMYVLVAGGCSDSPPVVQLCREGLARFCTEAYEEPNQKNMHHCMGHLTNYSLNKRSEKFEHCGQSMADVFGDENTSSKRPLTVCLRQLSQEYPDFNPDAFYHDVQVIAQRSLALMAPVLLSGSRPEAGSERRLFQIFGFDIMLDNKYKAYLLEVNNSPSLCIDEALPVDGRASELDGRASKTREKDKLCHCMDMAQVHWHQTSLVDLEIKSVMMQGAFQILDQLHRCAPLAVSSYIPVPFDAELWPLLARLEQLYSRSGGVKSFSSTALRRIFEPLCGAQLQKHDLDLLAQRCRSSSFVGHDKAARPDALRFFDFVEVLIRVGERAFGRGSPRELVERTLKALDT</sequence>
<organism evidence="5 6">
    <name type="scientific">Durusdinium trenchii</name>
    <dbReference type="NCBI Taxonomy" id="1381693"/>
    <lineage>
        <taxon>Eukaryota</taxon>
        <taxon>Sar</taxon>
        <taxon>Alveolata</taxon>
        <taxon>Dinophyceae</taxon>
        <taxon>Suessiales</taxon>
        <taxon>Symbiodiniaceae</taxon>
        <taxon>Durusdinium</taxon>
    </lineage>
</organism>
<protein>
    <submittedName>
        <fullName evidence="5">Uncharacterized protein</fullName>
    </submittedName>
</protein>
<dbReference type="Gene3D" id="3.30.470.20">
    <property type="entry name" value="ATP-grasp fold, B domain"/>
    <property type="match status" value="1"/>
</dbReference>
<dbReference type="PANTHER" id="PTHR12241:SF154">
    <property type="entry name" value="TUBULIN POLYGLUTAMYLASE TTLL11"/>
    <property type="match status" value="1"/>
</dbReference>
<keyword evidence="6" id="KW-1185">Reference proteome</keyword>
<evidence type="ECO:0000256" key="1">
    <source>
        <dbReference type="ARBA" id="ARBA00022598"/>
    </source>
</evidence>
<gene>
    <name evidence="5" type="ORF">CCMP2556_LOCUS24840</name>
</gene>
<keyword evidence="3" id="KW-0067">ATP-binding</keyword>
<feature type="compositionally biased region" description="Pro residues" evidence="4">
    <location>
        <begin position="1"/>
        <end position="21"/>
    </location>
</feature>
<name>A0ABP0M9N0_9DINO</name>
<evidence type="ECO:0000313" key="5">
    <source>
        <dbReference type="EMBL" id="CAK9048195.1"/>
    </source>
</evidence>
<proteinExistence type="predicted"/>
<feature type="region of interest" description="Disordered" evidence="4">
    <location>
        <begin position="1"/>
        <end position="38"/>
    </location>
</feature>
<dbReference type="Pfam" id="PF03133">
    <property type="entry name" value="TTL"/>
    <property type="match status" value="1"/>
</dbReference>
<keyword evidence="1" id="KW-0436">Ligase</keyword>
<dbReference type="InterPro" id="IPR004344">
    <property type="entry name" value="TTL/TTLL_fam"/>
</dbReference>
<dbReference type="EMBL" id="CAXAMN010016446">
    <property type="protein sequence ID" value="CAK9048195.1"/>
    <property type="molecule type" value="Genomic_DNA"/>
</dbReference>
<evidence type="ECO:0000256" key="3">
    <source>
        <dbReference type="ARBA" id="ARBA00022840"/>
    </source>
</evidence>
<evidence type="ECO:0000313" key="6">
    <source>
        <dbReference type="Proteomes" id="UP001642484"/>
    </source>
</evidence>
<keyword evidence="2" id="KW-0547">Nucleotide-binding</keyword>
<dbReference type="PROSITE" id="PS51221">
    <property type="entry name" value="TTL"/>
    <property type="match status" value="1"/>
</dbReference>
<reference evidence="5 6" key="1">
    <citation type="submission" date="2024-02" db="EMBL/GenBank/DDBJ databases">
        <authorList>
            <person name="Chen Y."/>
            <person name="Shah S."/>
            <person name="Dougan E. K."/>
            <person name="Thang M."/>
            <person name="Chan C."/>
        </authorList>
    </citation>
    <scope>NUCLEOTIDE SEQUENCE [LARGE SCALE GENOMIC DNA]</scope>
</reference>
<comment type="caution">
    <text evidence="5">The sequence shown here is derived from an EMBL/GenBank/DDBJ whole genome shotgun (WGS) entry which is preliminary data.</text>
</comment>
<evidence type="ECO:0000256" key="2">
    <source>
        <dbReference type="ARBA" id="ARBA00022741"/>
    </source>
</evidence>
<dbReference type="SUPFAM" id="SSF56059">
    <property type="entry name" value="Glutathione synthetase ATP-binding domain-like"/>
    <property type="match status" value="1"/>
</dbReference>
<accession>A0ABP0M9N0</accession>
<dbReference type="PANTHER" id="PTHR12241">
    <property type="entry name" value="TUBULIN POLYGLUTAMYLASE"/>
    <property type="match status" value="1"/>
</dbReference>